<dbReference type="Proteomes" id="UP001447516">
    <property type="component" value="Unassembled WGS sequence"/>
</dbReference>
<feature type="region of interest" description="Disordered" evidence="1">
    <location>
        <begin position="162"/>
        <end position="198"/>
    </location>
</feature>
<gene>
    <name evidence="3" type="ORF">AAH991_15270</name>
</gene>
<dbReference type="NCBIfam" id="TIGR03086">
    <property type="entry name" value="TIGR03086 family metal-binding protein"/>
    <property type="match status" value="1"/>
</dbReference>
<dbReference type="SUPFAM" id="SSF109854">
    <property type="entry name" value="DinB/YfiT-like putative metalloenzymes"/>
    <property type="match status" value="1"/>
</dbReference>
<organism evidence="3 4">
    <name type="scientific">Microbispora maris</name>
    <dbReference type="NCBI Taxonomy" id="3144104"/>
    <lineage>
        <taxon>Bacteria</taxon>
        <taxon>Bacillati</taxon>
        <taxon>Actinomycetota</taxon>
        <taxon>Actinomycetes</taxon>
        <taxon>Streptosporangiales</taxon>
        <taxon>Streptosporangiaceae</taxon>
        <taxon>Microbispora</taxon>
    </lineage>
</organism>
<dbReference type="InterPro" id="IPR024344">
    <property type="entry name" value="MDMPI_metal-binding"/>
</dbReference>
<sequence>MTADLKPAADRLAAIIRSVSDDQLTGPTPCEGVTVGELLDHIDSLSVAFAAAARKIPPQGGARPPVPDASRLGEDWRDRIPARLAELVEAWRDPAAWTGTAEIGGGVLPAEVAGTAALDEILVHGWDLAVATGAAYPADDPALAEAVDRVHQWVGAVVAEQPQGSPGLFGPPVPVPGDASPLDRLLGLTGRDPAWQPR</sequence>
<dbReference type="EMBL" id="JBDJAW010000011">
    <property type="protein sequence ID" value="MEN3536474.1"/>
    <property type="molecule type" value="Genomic_DNA"/>
</dbReference>
<dbReference type="Gene3D" id="1.20.120.450">
    <property type="entry name" value="dinb family like domain"/>
    <property type="match status" value="1"/>
</dbReference>
<dbReference type="InterPro" id="IPR034660">
    <property type="entry name" value="DinB/YfiT-like"/>
</dbReference>
<dbReference type="InterPro" id="IPR017520">
    <property type="entry name" value="CHP03086"/>
</dbReference>
<reference evidence="3 4" key="1">
    <citation type="submission" date="2024-05" db="EMBL/GenBank/DDBJ databases">
        <title>Microbispora sp.ZYX-F-249.</title>
        <authorList>
            <person name="Xie H."/>
        </authorList>
    </citation>
    <scope>NUCLEOTIDE SEQUENCE [LARGE SCALE GENOMIC DNA]</scope>
    <source>
        <strain evidence="3 4">ZYX-F-249</strain>
    </source>
</reference>
<comment type="caution">
    <text evidence="3">The sequence shown here is derived from an EMBL/GenBank/DDBJ whole genome shotgun (WGS) entry which is preliminary data.</text>
</comment>
<accession>A0ABV0AMH7</accession>
<evidence type="ECO:0000259" key="2">
    <source>
        <dbReference type="Pfam" id="PF11716"/>
    </source>
</evidence>
<name>A0ABV0AMH7_9ACTN</name>
<dbReference type="InterPro" id="IPR017517">
    <property type="entry name" value="Maleyloyr_isom"/>
</dbReference>
<protein>
    <submittedName>
        <fullName evidence="3">TIGR03086 family metal-binding protein</fullName>
    </submittedName>
</protein>
<dbReference type="RefSeq" id="WP_346226466.1">
    <property type="nucleotide sequence ID" value="NZ_JBDJAW010000011.1"/>
</dbReference>
<evidence type="ECO:0000256" key="1">
    <source>
        <dbReference type="SAM" id="MobiDB-lite"/>
    </source>
</evidence>
<proteinExistence type="predicted"/>
<dbReference type="Pfam" id="PF11716">
    <property type="entry name" value="MDMPI_N"/>
    <property type="match status" value="1"/>
</dbReference>
<dbReference type="NCBIfam" id="TIGR03083">
    <property type="entry name" value="maleylpyruvate isomerase family mycothiol-dependent enzyme"/>
    <property type="match status" value="1"/>
</dbReference>
<evidence type="ECO:0000313" key="3">
    <source>
        <dbReference type="EMBL" id="MEN3536474.1"/>
    </source>
</evidence>
<evidence type="ECO:0000313" key="4">
    <source>
        <dbReference type="Proteomes" id="UP001447516"/>
    </source>
</evidence>
<keyword evidence="4" id="KW-1185">Reference proteome</keyword>
<feature type="domain" description="Mycothiol-dependent maleylpyruvate isomerase metal-binding" evidence="2">
    <location>
        <begin position="6"/>
        <end position="129"/>
    </location>
</feature>